<gene>
    <name evidence="1" type="ORF">ATZ35_10745</name>
</gene>
<proteinExistence type="predicted"/>
<organism evidence="1 2">
    <name type="scientific">Enterococcus rotai</name>
    <dbReference type="NCBI Taxonomy" id="118060"/>
    <lineage>
        <taxon>Bacteria</taxon>
        <taxon>Bacillati</taxon>
        <taxon>Bacillota</taxon>
        <taxon>Bacilli</taxon>
        <taxon>Lactobacillales</taxon>
        <taxon>Enterococcaceae</taxon>
        <taxon>Enterococcus</taxon>
    </lineage>
</organism>
<keyword evidence="2" id="KW-1185">Reference proteome</keyword>
<dbReference type="EMBL" id="CP013655">
    <property type="protein sequence ID" value="ALS37613.1"/>
    <property type="molecule type" value="Genomic_DNA"/>
</dbReference>
<name>A0A0U2XK12_9ENTE</name>
<dbReference type="AlphaFoldDB" id="A0A0U2XK12"/>
<reference evidence="2" key="1">
    <citation type="submission" date="2015-12" db="EMBL/GenBank/DDBJ databases">
        <authorList>
            <person name="Lauer A."/>
            <person name="Humrighouse B."/>
            <person name="Loparev V."/>
            <person name="Shewmaker P.L."/>
            <person name="Whitney A.M."/>
            <person name="McLaughlin R.W."/>
        </authorList>
    </citation>
    <scope>NUCLEOTIDE SEQUENCE [LARGE SCALE GENOMIC DNA]</scope>
    <source>
        <strain evidence="2">LMG 26678</strain>
    </source>
</reference>
<protein>
    <submittedName>
        <fullName evidence="1">Uncharacterized protein</fullName>
    </submittedName>
</protein>
<accession>A0A0U2XK12</accession>
<dbReference type="KEGG" id="erx:ATZ35_10745"/>
<dbReference type="Proteomes" id="UP000067523">
    <property type="component" value="Chromosome"/>
</dbReference>
<evidence type="ECO:0000313" key="1">
    <source>
        <dbReference type="EMBL" id="ALS37613.1"/>
    </source>
</evidence>
<sequence>MDKLKMRFKKSVNGISWINKNFTPVFKLLFGVMSLSLLFQANSLVHSGNIVAKEIGLQANEISEKQLEDTAPSLSFNRKSYDDGNFYYVLNNERGHMSNVSFYQFDRINFHANNKQFSVNADVMSKNIYKGKAKKNHWIFDSSLKNFDINKLIEQLNKQLNEKLQTNDFMITSTSYYYVSYNDFRNEKKSEYYRFKDKESGEGIYDEYMTIRNDEIENNIKRYYTSIFTRQETKSSDDVYKNQATVLSNSIMNYYNMD</sequence>
<dbReference type="RefSeq" id="WP_207120706.1">
    <property type="nucleotide sequence ID" value="NZ_CP013655.1"/>
</dbReference>
<evidence type="ECO:0000313" key="2">
    <source>
        <dbReference type="Proteomes" id="UP000067523"/>
    </source>
</evidence>